<dbReference type="KEGG" id="mros:EHO51_07280"/>
<organism evidence="3 4">
    <name type="scientific">Methylocystis rosea</name>
    <dbReference type="NCBI Taxonomy" id="173366"/>
    <lineage>
        <taxon>Bacteria</taxon>
        <taxon>Pseudomonadati</taxon>
        <taxon>Pseudomonadota</taxon>
        <taxon>Alphaproteobacteria</taxon>
        <taxon>Hyphomicrobiales</taxon>
        <taxon>Methylocystaceae</taxon>
        <taxon>Methylocystis</taxon>
    </lineage>
</organism>
<dbReference type="RefSeq" id="WP_124738330.1">
    <property type="nucleotide sequence ID" value="NZ_CP034086.1"/>
</dbReference>
<sequence>MTALPLFHGTFTIKRSWSATPERIFSAWSDPAVKEQWFRGPPEQWRETRRSMDFRVGGVEVAEGRFDNGVTTLFEARYHVIDPNCRLIYVYDLHLAGALHSVTLSSLNIQPDGDRTGVSYTEQIVFMDGKDGVEMRRDGTEWHFETIERLLK</sequence>
<evidence type="ECO:0000259" key="2">
    <source>
        <dbReference type="Pfam" id="PF08327"/>
    </source>
</evidence>
<proteinExistence type="inferred from homology"/>
<evidence type="ECO:0000313" key="3">
    <source>
        <dbReference type="EMBL" id="AZG76545.1"/>
    </source>
</evidence>
<reference evidence="3 4" key="1">
    <citation type="submission" date="2018-11" db="EMBL/GenBank/DDBJ databases">
        <title>Genome squencing of methanotrophic bacteria isolated from alkaline groundwater in Korea.</title>
        <authorList>
            <person name="Nguyen L.N."/>
        </authorList>
    </citation>
    <scope>NUCLEOTIDE SEQUENCE [LARGE SCALE GENOMIC DNA]</scope>
    <source>
        <strain evidence="3 4">GW6</strain>
    </source>
</reference>
<gene>
    <name evidence="3" type="ORF">EHO51_07280</name>
</gene>
<dbReference type="SUPFAM" id="SSF55961">
    <property type="entry name" value="Bet v1-like"/>
    <property type="match status" value="1"/>
</dbReference>
<dbReference type="CDD" id="cd08900">
    <property type="entry name" value="SRPBCC_CalC_Aha1-like_7"/>
    <property type="match status" value="1"/>
</dbReference>
<protein>
    <submittedName>
        <fullName evidence="3">ATPase</fullName>
    </submittedName>
</protein>
<feature type="domain" description="Activator of Hsp90 ATPase homologue 1/2-like C-terminal" evidence="2">
    <location>
        <begin position="19"/>
        <end position="150"/>
    </location>
</feature>
<dbReference type="Pfam" id="PF08327">
    <property type="entry name" value="AHSA1"/>
    <property type="match status" value="1"/>
</dbReference>
<dbReference type="EMBL" id="CP034086">
    <property type="protein sequence ID" value="AZG76545.1"/>
    <property type="molecule type" value="Genomic_DNA"/>
</dbReference>
<dbReference type="InterPro" id="IPR013538">
    <property type="entry name" value="ASHA1/2-like_C"/>
</dbReference>
<accession>A0A3G8M589</accession>
<dbReference type="InterPro" id="IPR023393">
    <property type="entry name" value="START-like_dom_sf"/>
</dbReference>
<dbReference type="AlphaFoldDB" id="A0A3G8M589"/>
<evidence type="ECO:0000313" key="4">
    <source>
        <dbReference type="Proteomes" id="UP000273982"/>
    </source>
</evidence>
<dbReference type="Gene3D" id="3.30.530.20">
    <property type="match status" value="1"/>
</dbReference>
<comment type="similarity">
    <text evidence="1">Belongs to the AHA1 family.</text>
</comment>
<dbReference type="Proteomes" id="UP000273982">
    <property type="component" value="Chromosome"/>
</dbReference>
<evidence type="ECO:0000256" key="1">
    <source>
        <dbReference type="ARBA" id="ARBA00006817"/>
    </source>
</evidence>
<name>A0A3G8M589_9HYPH</name>